<evidence type="ECO:0000259" key="1">
    <source>
        <dbReference type="PROSITE" id="PS50234"/>
    </source>
</evidence>
<dbReference type="EMBL" id="JBHTIR010002115">
    <property type="protein sequence ID" value="MFD0853376.1"/>
    <property type="molecule type" value="Genomic_DNA"/>
</dbReference>
<dbReference type="InterPro" id="IPR002035">
    <property type="entry name" value="VWF_A"/>
</dbReference>
<evidence type="ECO:0000313" key="2">
    <source>
        <dbReference type="EMBL" id="MFD0853376.1"/>
    </source>
</evidence>
<dbReference type="InterPro" id="IPR036465">
    <property type="entry name" value="vWFA_dom_sf"/>
</dbReference>
<dbReference type="SUPFAM" id="SSF53300">
    <property type="entry name" value="vWA-like"/>
    <property type="match status" value="1"/>
</dbReference>
<protein>
    <submittedName>
        <fullName evidence="2">VWA domain-containing protein</fullName>
    </submittedName>
</protein>
<feature type="non-terminal residue" evidence="2">
    <location>
        <position position="1"/>
    </location>
</feature>
<feature type="domain" description="VWFA" evidence="1">
    <location>
        <begin position="1"/>
        <end position="189"/>
    </location>
</feature>
<evidence type="ECO:0000313" key="3">
    <source>
        <dbReference type="Proteomes" id="UP001597083"/>
    </source>
</evidence>
<proteinExistence type="predicted"/>
<reference evidence="3" key="1">
    <citation type="journal article" date="2019" name="Int. J. Syst. Evol. Microbiol.">
        <title>The Global Catalogue of Microorganisms (GCM) 10K type strain sequencing project: providing services to taxonomists for standard genome sequencing and annotation.</title>
        <authorList>
            <consortium name="The Broad Institute Genomics Platform"/>
            <consortium name="The Broad Institute Genome Sequencing Center for Infectious Disease"/>
            <person name="Wu L."/>
            <person name="Ma J."/>
        </authorList>
    </citation>
    <scope>NUCLEOTIDE SEQUENCE [LARGE SCALE GENOMIC DNA]</scope>
    <source>
        <strain evidence="3">JCM 31696</strain>
    </source>
</reference>
<gene>
    <name evidence="2" type="ORF">ACFQ07_14150</name>
</gene>
<dbReference type="Proteomes" id="UP001597083">
    <property type="component" value="Unassembled WGS sequence"/>
</dbReference>
<dbReference type="Pfam" id="PF00092">
    <property type="entry name" value="VWA"/>
    <property type="match status" value="1"/>
</dbReference>
<dbReference type="Gene3D" id="3.40.50.410">
    <property type="entry name" value="von Willebrand factor, type A domain"/>
    <property type="match status" value="1"/>
</dbReference>
<comment type="caution">
    <text evidence="2">The sequence shown here is derived from an EMBL/GenBank/DDBJ whole genome shotgun (WGS) entry which is preliminary data.</text>
</comment>
<sequence>GTMAEPIAPGATRLQATSRTAQGGLAMMSNDTELGVWTFSTKLRGDQDWMPLVPVGPLGERIGSVTRRQKVLSSLGSVRPKVTGDTGLFETVTAAYREMTVSYKPEFINTVVLFTDGKGNDDPGGPSLARTLDELKAITDPERPVQIIMIGVGRGVQTGELRRIAGVVPGAVYVAESPDQIVKIFLAAMSRRVTE</sequence>
<accession>A0ABW3CG63</accession>
<name>A0ABW3CG63_9ACTN</name>
<dbReference type="PROSITE" id="PS50234">
    <property type="entry name" value="VWFA"/>
    <property type="match status" value="1"/>
</dbReference>
<organism evidence="2 3">
    <name type="scientific">Actinomadura adrarensis</name>
    <dbReference type="NCBI Taxonomy" id="1819600"/>
    <lineage>
        <taxon>Bacteria</taxon>
        <taxon>Bacillati</taxon>
        <taxon>Actinomycetota</taxon>
        <taxon>Actinomycetes</taxon>
        <taxon>Streptosporangiales</taxon>
        <taxon>Thermomonosporaceae</taxon>
        <taxon>Actinomadura</taxon>
    </lineage>
</organism>
<keyword evidence="3" id="KW-1185">Reference proteome</keyword>